<protein>
    <submittedName>
        <fullName evidence="1">Uncharacterized protein</fullName>
    </submittedName>
</protein>
<dbReference type="SUPFAM" id="SSF53474">
    <property type="entry name" value="alpha/beta-Hydrolases"/>
    <property type="match status" value="1"/>
</dbReference>
<gene>
    <name evidence="1" type="ORF">EVAR_57279_1</name>
</gene>
<evidence type="ECO:0000313" key="2">
    <source>
        <dbReference type="Proteomes" id="UP000299102"/>
    </source>
</evidence>
<organism evidence="1 2">
    <name type="scientific">Eumeta variegata</name>
    <name type="common">Bagworm moth</name>
    <name type="synonym">Eumeta japonica</name>
    <dbReference type="NCBI Taxonomy" id="151549"/>
    <lineage>
        <taxon>Eukaryota</taxon>
        <taxon>Metazoa</taxon>
        <taxon>Ecdysozoa</taxon>
        <taxon>Arthropoda</taxon>
        <taxon>Hexapoda</taxon>
        <taxon>Insecta</taxon>
        <taxon>Pterygota</taxon>
        <taxon>Neoptera</taxon>
        <taxon>Endopterygota</taxon>
        <taxon>Lepidoptera</taxon>
        <taxon>Glossata</taxon>
        <taxon>Ditrysia</taxon>
        <taxon>Tineoidea</taxon>
        <taxon>Psychidae</taxon>
        <taxon>Oiketicinae</taxon>
        <taxon>Eumeta</taxon>
    </lineage>
</organism>
<dbReference type="EMBL" id="BGZK01002321">
    <property type="protein sequence ID" value="GBP92909.1"/>
    <property type="molecule type" value="Genomic_DNA"/>
</dbReference>
<proteinExistence type="predicted"/>
<comment type="caution">
    <text evidence="1">The sequence shown here is derived from an EMBL/GenBank/DDBJ whole genome shotgun (WGS) entry which is preliminary data.</text>
</comment>
<dbReference type="OrthoDB" id="19653at2759"/>
<evidence type="ECO:0000313" key="1">
    <source>
        <dbReference type="EMBL" id="GBP92909.1"/>
    </source>
</evidence>
<reference evidence="1 2" key="1">
    <citation type="journal article" date="2019" name="Commun. Biol.">
        <title>The bagworm genome reveals a unique fibroin gene that provides high tensile strength.</title>
        <authorList>
            <person name="Kono N."/>
            <person name="Nakamura H."/>
            <person name="Ohtoshi R."/>
            <person name="Tomita M."/>
            <person name="Numata K."/>
            <person name="Arakawa K."/>
        </authorList>
    </citation>
    <scope>NUCLEOTIDE SEQUENCE [LARGE SCALE GENOMIC DNA]</scope>
</reference>
<keyword evidence="2" id="KW-1185">Reference proteome</keyword>
<dbReference type="InterPro" id="IPR029058">
    <property type="entry name" value="AB_hydrolase_fold"/>
</dbReference>
<dbReference type="Proteomes" id="UP000299102">
    <property type="component" value="Unassembled WGS sequence"/>
</dbReference>
<sequence length="185" mass="21566">MIRYTSEEALYIGSRIKSVFDHQMYPEMVPREMLLCTAFSHSKSLIRSALITSKQTYWLLPPFKKNRFLFQFSCVSERNVYGNKGRTNCPDLFGASHLDDLCYLFDPKRFNLQVDMDTKSYKMIKQTGALFANFAKESNASWLEVGCDLVTIRPKQQKLFGHRRNSDSGKRPWRENVSVLAERSR</sequence>
<name>A0A4C2A152_EUMVA</name>
<dbReference type="Gene3D" id="3.40.50.1820">
    <property type="entry name" value="alpha/beta hydrolase"/>
    <property type="match status" value="1"/>
</dbReference>
<accession>A0A4C2A152</accession>
<dbReference type="AlphaFoldDB" id="A0A4C2A152"/>